<feature type="region of interest" description="Disordered" evidence="1">
    <location>
        <begin position="150"/>
        <end position="169"/>
    </location>
</feature>
<dbReference type="InterPro" id="IPR038955">
    <property type="entry name" value="PriA/CPL1_fungi"/>
</dbReference>
<keyword evidence="2" id="KW-0732">Signal</keyword>
<dbReference type="GeneID" id="77727993"/>
<evidence type="ECO:0000256" key="1">
    <source>
        <dbReference type="SAM" id="MobiDB-lite"/>
    </source>
</evidence>
<evidence type="ECO:0000259" key="3">
    <source>
        <dbReference type="Pfam" id="PF21671"/>
    </source>
</evidence>
<name>A0AA38HBK4_9TREE</name>
<feature type="chain" id="PRO_5041410063" description="Protein CPL1-like domain-containing protein" evidence="2">
    <location>
        <begin position="16"/>
        <end position="288"/>
    </location>
</feature>
<evidence type="ECO:0000313" key="4">
    <source>
        <dbReference type="EMBL" id="KAI9636679.1"/>
    </source>
</evidence>
<evidence type="ECO:0000256" key="2">
    <source>
        <dbReference type="SAM" id="SignalP"/>
    </source>
</evidence>
<feature type="signal peptide" evidence="2">
    <location>
        <begin position="1"/>
        <end position="15"/>
    </location>
</feature>
<proteinExistence type="predicted"/>
<gene>
    <name evidence="4" type="ORF">MKK02DRAFT_33815</name>
</gene>
<dbReference type="EMBL" id="JAKWFO010000005">
    <property type="protein sequence ID" value="KAI9636679.1"/>
    <property type="molecule type" value="Genomic_DNA"/>
</dbReference>
<evidence type="ECO:0000313" key="5">
    <source>
        <dbReference type="Proteomes" id="UP001164286"/>
    </source>
</evidence>
<dbReference type="PANTHER" id="PTHR35192">
    <property type="entry name" value="PROTEIN, PUTATIVE-RELATED"/>
    <property type="match status" value="1"/>
</dbReference>
<dbReference type="AlphaFoldDB" id="A0AA38HBK4"/>
<dbReference type="InterPro" id="IPR048661">
    <property type="entry name" value="CPL1-like"/>
</dbReference>
<dbReference type="RefSeq" id="XP_052946456.1">
    <property type="nucleotide sequence ID" value="XM_053088788.1"/>
</dbReference>
<feature type="domain" description="Protein CPL1-like" evidence="3">
    <location>
        <begin position="203"/>
        <end position="252"/>
    </location>
</feature>
<dbReference type="PANTHER" id="PTHR35192:SF2">
    <property type="entry name" value="APPLE DOMAIN-CONTAINING PROTEIN"/>
    <property type="match status" value="1"/>
</dbReference>
<accession>A0AA38HBK4</accession>
<organism evidence="4 5">
    <name type="scientific">Dioszegia hungarica</name>
    <dbReference type="NCBI Taxonomy" id="4972"/>
    <lineage>
        <taxon>Eukaryota</taxon>
        <taxon>Fungi</taxon>
        <taxon>Dikarya</taxon>
        <taxon>Basidiomycota</taxon>
        <taxon>Agaricomycotina</taxon>
        <taxon>Tremellomycetes</taxon>
        <taxon>Tremellales</taxon>
        <taxon>Bulleribasidiaceae</taxon>
        <taxon>Dioszegia</taxon>
    </lineage>
</organism>
<dbReference type="Proteomes" id="UP001164286">
    <property type="component" value="Unassembled WGS sequence"/>
</dbReference>
<keyword evidence="5" id="KW-1185">Reference proteome</keyword>
<sequence>MRFLTLLAFVPLALSLAPNVAPRAVSNIGAITDALSLPDTVFVNAQNKAFVCKDFQTRKENCRCRDGLIKPNGYKPGNAMPADNCRCDDSKNSVGYEETNRAGVTVLKCSCPHDGADGIYGNDQYYDYNMNRCVCQDSLVETRTGGVLSCTPPAQPSPKTGSGRRRSLKSALEQRKLDAESRAVENTLQCKASEKACQVGADWSCVEVMTSLTTCGGCAGEAVDCGALPNVSEVHCSAGQCVIDSCARGFKLVHPLSARGTTTTQAATCQPIRRLGSSYFEMQGARSL</sequence>
<reference evidence="4" key="1">
    <citation type="journal article" date="2022" name="G3 (Bethesda)">
        <title>High quality genome of the basidiomycete yeast Dioszegia hungarica PDD-24b-2 isolated from cloud water.</title>
        <authorList>
            <person name="Jarrige D."/>
            <person name="Haridas S."/>
            <person name="Bleykasten-Grosshans C."/>
            <person name="Joly M."/>
            <person name="Nadalig T."/>
            <person name="Sancelme M."/>
            <person name="Vuilleumier S."/>
            <person name="Grigoriev I.V."/>
            <person name="Amato P."/>
            <person name="Bringel F."/>
        </authorList>
    </citation>
    <scope>NUCLEOTIDE SEQUENCE</scope>
    <source>
        <strain evidence="4">PDD-24b-2</strain>
    </source>
</reference>
<comment type="caution">
    <text evidence="4">The sequence shown here is derived from an EMBL/GenBank/DDBJ whole genome shotgun (WGS) entry which is preliminary data.</text>
</comment>
<dbReference type="Pfam" id="PF21671">
    <property type="entry name" value="CPL1-like"/>
    <property type="match status" value="1"/>
</dbReference>
<protein>
    <recommendedName>
        <fullName evidence="3">Protein CPL1-like domain-containing protein</fullName>
    </recommendedName>
</protein>